<protein>
    <submittedName>
        <fullName evidence="6">Site-specific integrase</fullName>
    </submittedName>
</protein>
<dbReference type="InterPro" id="IPR013762">
    <property type="entry name" value="Integrase-like_cat_sf"/>
</dbReference>
<evidence type="ECO:0000259" key="5">
    <source>
        <dbReference type="PROSITE" id="PS51898"/>
    </source>
</evidence>
<keyword evidence="4" id="KW-0233">DNA recombination</keyword>
<evidence type="ECO:0000256" key="1">
    <source>
        <dbReference type="ARBA" id="ARBA00008857"/>
    </source>
</evidence>
<comment type="similarity">
    <text evidence="1">Belongs to the 'phage' integrase family.</text>
</comment>
<dbReference type="GO" id="GO:0015074">
    <property type="term" value="P:DNA integration"/>
    <property type="evidence" value="ECO:0007669"/>
    <property type="project" value="UniProtKB-KW"/>
</dbReference>
<dbReference type="GO" id="GO:0006310">
    <property type="term" value="P:DNA recombination"/>
    <property type="evidence" value="ECO:0007669"/>
    <property type="project" value="UniProtKB-KW"/>
</dbReference>
<sequence length="565" mass="63729">MDAPNTLADVLDRVQTDTQLTPRARQDMAWAIRHVGRALARNLADIPASPPILNNRLNAVAPAAAGISRNSWANARSRLRKSLHVTGCYIEPGRHKGELAPAWQDLLACIDEQWLRHGLSRFAHFASDNQWAPQEIDDSYFEAFLDVLENRSIARNPARTYRRACVNWNKAVREVPGWPQTEITIPCRDDGYTYGWEDFPAGLRQAVDAYFKARSGTDPFVDASLRPLAPPSIQGQRFQLRQFASAVVLRGAASCNELQDLPDLVQPGRVKAGLRFFYERNGQQFSSQLTQIANAVLGVARYLVQRGDIDQATFDAVHGAYKAVEYRPHGMAERNRERLRPFADPENVAKLLHLPDRLVAQRNRKHVTVRDAYRVRSALAIEILLVLPLRIRNLVQLRIDANIHRTQANGKGRTFIHIPGLEVKNGETLQVELPTRTAQLLDLYLTHYRPLLVRDNGDWLFPGQKGGHQHIAAFGTYLKNVIRRETGLAVHPHLFRHIAAKLYLRANPGQFEVVRHVLGHKRLKTTVDTYAEFDSHQAVEMYDKQILALREDLVGAAGDKGADHG</sequence>
<gene>
    <name evidence="6" type="ORF">DRB17_14325</name>
</gene>
<dbReference type="InterPro" id="IPR011010">
    <property type="entry name" value="DNA_brk_join_enz"/>
</dbReference>
<dbReference type="InterPro" id="IPR050090">
    <property type="entry name" value="Tyrosine_recombinase_XerCD"/>
</dbReference>
<evidence type="ECO:0000256" key="2">
    <source>
        <dbReference type="ARBA" id="ARBA00022908"/>
    </source>
</evidence>
<dbReference type="AlphaFoldDB" id="A0A369T8N1"/>
<keyword evidence="2" id="KW-0229">DNA integration</keyword>
<dbReference type="CDD" id="cd00397">
    <property type="entry name" value="DNA_BRE_C"/>
    <property type="match status" value="1"/>
</dbReference>
<dbReference type="PANTHER" id="PTHR30349">
    <property type="entry name" value="PHAGE INTEGRASE-RELATED"/>
    <property type="match status" value="1"/>
</dbReference>
<dbReference type="InterPro" id="IPR002104">
    <property type="entry name" value="Integrase_catalytic"/>
</dbReference>
<keyword evidence="3" id="KW-0238">DNA-binding</keyword>
<reference evidence="6 7" key="1">
    <citation type="submission" date="2018-07" db="EMBL/GenBank/DDBJ databases">
        <title>Venubactetium sediminum gen. nov., sp. nov., isolated from a marine solar saltern.</title>
        <authorList>
            <person name="Wang S."/>
        </authorList>
    </citation>
    <scope>NUCLEOTIDE SEQUENCE [LARGE SCALE GENOMIC DNA]</scope>
    <source>
        <strain evidence="6 7">WD2A32</strain>
    </source>
</reference>
<accession>A0A369T8N1</accession>
<evidence type="ECO:0000256" key="4">
    <source>
        <dbReference type="ARBA" id="ARBA00023172"/>
    </source>
</evidence>
<dbReference type="RefSeq" id="WP_114582896.1">
    <property type="nucleotide sequence ID" value="NZ_QPMH01000014.1"/>
</dbReference>
<evidence type="ECO:0000256" key="3">
    <source>
        <dbReference type="ARBA" id="ARBA00023125"/>
    </source>
</evidence>
<proteinExistence type="inferred from homology"/>
<comment type="caution">
    <text evidence="6">The sequence shown here is derived from an EMBL/GenBank/DDBJ whole genome shotgun (WGS) entry which is preliminary data.</text>
</comment>
<dbReference type="PROSITE" id="PS51898">
    <property type="entry name" value="TYR_RECOMBINASE"/>
    <property type="match status" value="1"/>
</dbReference>
<evidence type="ECO:0000313" key="7">
    <source>
        <dbReference type="Proteomes" id="UP000253941"/>
    </source>
</evidence>
<feature type="domain" description="Tyr recombinase" evidence="5">
    <location>
        <begin position="338"/>
        <end position="543"/>
    </location>
</feature>
<dbReference type="EMBL" id="QPMH01000014">
    <property type="protein sequence ID" value="RDD61252.1"/>
    <property type="molecule type" value="Genomic_DNA"/>
</dbReference>
<organism evidence="6 7">
    <name type="scientific">Ferruginivarius sediminum</name>
    <dbReference type="NCBI Taxonomy" id="2661937"/>
    <lineage>
        <taxon>Bacteria</taxon>
        <taxon>Pseudomonadati</taxon>
        <taxon>Pseudomonadota</taxon>
        <taxon>Alphaproteobacteria</taxon>
        <taxon>Rhodospirillales</taxon>
        <taxon>Rhodospirillaceae</taxon>
        <taxon>Ferruginivarius</taxon>
    </lineage>
</organism>
<dbReference type="GO" id="GO:0003677">
    <property type="term" value="F:DNA binding"/>
    <property type="evidence" value="ECO:0007669"/>
    <property type="project" value="UniProtKB-KW"/>
</dbReference>
<dbReference type="Pfam" id="PF00589">
    <property type="entry name" value="Phage_integrase"/>
    <property type="match status" value="1"/>
</dbReference>
<keyword evidence="7" id="KW-1185">Reference proteome</keyword>
<dbReference type="PANTHER" id="PTHR30349:SF41">
    <property type="entry name" value="INTEGRASE_RECOMBINASE PROTEIN MJ0367-RELATED"/>
    <property type="match status" value="1"/>
</dbReference>
<dbReference type="SUPFAM" id="SSF56349">
    <property type="entry name" value="DNA breaking-rejoining enzymes"/>
    <property type="match status" value="1"/>
</dbReference>
<dbReference type="Gene3D" id="1.10.443.10">
    <property type="entry name" value="Intergrase catalytic core"/>
    <property type="match status" value="1"/>
</dbReference>
<name>A0A369T8N1_9PROT</name>
<evidence type="ECO:0000313" key="6">
    <source>
        <dbReference type="EMBL" id="RDD61252.1"/>
    </source>
</evidence>
<dbReference type="Proteomes" id="UP000253941">
    <property type="component" value="Unassembled WGS sequence"/>
</dbReference>